<dbReference type="Gene3D" id="3.20.20.450">
    <property type="entry name" value="EAL domain"/>
    <property type="match status" value="1"/>
</dbReference>
<evidence type="ECO:0000313" key="6">
    <source>
        <dbReference type="Proteomes" id="UP000326725"/>
    </source>
</evidence>
<dbReference type="Gene3D" id="3.30.70.270">
    <property type="match status" value="1"/>
</dbReference>
<dbReference type="CDD" id="cd01948">
    <property type="entry name" value="EAL"/>
    <property type="match status" value="1"/>
</dbReference>
<evidence type="ECO:0000259" key="2">
    <source>
        <dbReference type="PROSITE" id="PS50883"/>
    </source>
</evidence>
<feature type="transmembrane region" description="Helical" evidence="1">
    <location>
        <begin position="6"/>
        <end position="26"/>
    </location>
</feature>
<keyword evidence="1" id="KW-1133">Transmembrane helix</keyword>
<organism evidence="5 6">
    <name type="scientific">Halomonas lysinitropha</name>
    <dbReference type="NCBI Taxonomy" id="2607506"/>
    <lineage>
        <taxon>Bacteria</taxon>
        <taxon>Pseudomonadati</taxon>
        <taxon>Pseudomonadota</taxon>
        <taxon>Gammaproteobacteria</taxon>
        <taxon>Oceanospirillales</taxon>
        <taxon>Halomonadaceae</taxon>
        <taxon>Halomonas</taxon>
    </lineage>
</organism>
<dbReference type="PROSITE" id="PS50885">
    <property type="entry name" value="HAMP"/>
    <property type="match status" value="1"/>
</dbReference>
<sequence length="834" mass="92994">MKLLRLSVISITTCVIGLVALVLVGLHSMGEMQEKQAEIKTLMDLHHRIGEFSVASDALLVNHAEPPLVESYREEAASLKQTLTALAEDHPGARRAIHHIDFLVGTISAVYSQSARIREESDTRRQADSPLLLPLSSQVIMNQVAGYGVELDTALRDVTSQRQTQIARDAKWIATGFAAAAAVFGLVCIVAFTLIYTRINGPLRALSRATQRVEAGEHDVRIPVSGSDEFADLARTFNQMVDQQDTMVETLSGALATRRALIDSLPAHIALLDDAGKILDVNDQWRHYGKTNDQRDATFGVGSNYLTVCRNADGDCAAEASEAADGLQAVLEGDRDAFSLEYPCHSSDQLRWFRMMATRLASGSEADGLMGAVVMHVDITARVLAEQELKRHAYQDPLTGLANRLGFTQAFSQHIERHGWNPRDIMALLDIREMRNINDAHGYDIGDRLLIELARRLEERLSANTLVGRISGDQFILLLPDDDLSPPRQRLDELVQIVHQPVCILELVIEVAARGGYTLLGEEARSAEALLHEVEIALHETRLRDNSPFYCYDREMDRRAQQRIELTRDLRRALNNDEFELHYQPKVDLATGTVIGCEALIRWMHPQHGMQMPGQFIPVAEQSRLIGPIGDWVLFQACRHLREWQEAGLDLVRVSVNVSVDQFHSGNFARTVQEALETYAIDPASLTLEITESVFSEESATLRQQIDDLHALGVRLSLDDFGTGYSSLLYLQQYTFDEIKIDMGFVRQILDDPFNRNIVSMILGISQVLGADTVAEGVETTAVRDALLELGCRIGQGYYYSMPLEVEDFRWLLEKRSRLPLALPTDTPPTPGMS</sequence>
<dbReference type="SUPFAM" id="SSF141868">
    <property type="entry name" value="EAL domain-like"/>
    <property type="match status" value="1"/>
</dbReference>
<dbReference type="InterPro" id="IPR029787">
    <property type="entry name" value="Nucleotide_cyclase"/>
</dbReference>
<evidence type="ECO:0000259" key="4">
    <source>
        <dbReference type="PROSITE" id="PS50887"/>
    </source>
</evidence>
<dbReference type="SMART" id="SM00267">
    <property type="entry name" value="GGDEF"/>
    <property type="match status" value="1"/>
</dbReference>
<dbReference type="PROSITE" id="PS50887">
    <property type="entry name" value="GGDEF"/>
    <property type="match status" value="1"/>
</dbReference>
<dbReference type="InterPro" id="IPR052155">
    <property type="entry name" value="Biofilm_reg_signaling"/>
</dbReference>
<dbReference type="SUPFAM" id="SSF55785">
    <property type="entry name" value="PYP-like sensor domain (PAS domain)"/>
    <property type="match status" value="1"/>
</dbReference>
<dbReference type="InterPro" id="IPR001633">
    <property type="entry name" value="EAL_dom"/>
</dbReference>
<dbReference type="CDD" id="cd06225">
    <property type="entry name" value="HAMP"/>
    <property type="match status" value="1"/>
</dbReference>
<dbReference type="NCBIfam" id="TIGR00254">
    <property type="entry name" value="GGDEF"/>
    <property type="match status" value="1"/>
</dbReference>
<dbReference type="PANTHER" id="PTHR44757">
    <property type="entry name" value="DIGUANYLATE CYCLASE DGCP"/>
    <property type="match status" value="1"/>
</dbReference>
<dbReference type="InterPro" id="IPR043128">
    <property type="entry name" value="Rev_trsase/Diguanyl_cyclase"/>
</dbReference>
<dbReference type="Gene3D" id="6.10.340.10">
    <property type="match status" value="1"/>
</dbReference>
<dbReference type="EC" id="3.1.4.52" evidence="5"/>
<dbReference type="EMBL" id="CABVOU010000033">
    <property type="protein sequence ID" value="VVZ96002.1"/>
    <property type="molecule type" value="Genomic_DNA"/>
</dbReference>
<dbReference type="CDD" id="cd01949">
    <property type="entry name" value="GGDEF"/>
    <property type="match status" value="1"/>
</dbReference>
<dbReference type="GO" id="GO:0016020">
    <property type="term" value="C:membrane"/>
    <property type="evidence" value="ECO:0007669"/>
    <property type="project" value="InterPro"/>
</dbReference>
<evidence type="ECO:0000256" key="1">
    <source>
        <dbReference type="SAM" id="Phobius"/>
    </source>
</evidence>
<dbReference type="SMART" id="SM00304">
    <property type="entry name" value="HAMP"/>
    <property type="match status" value="1"/>
</dbReference>
<dbReference type="AlphaFoldDB" id="A0A5K1IA62"/>
<protein>
    <submittedName>
        <fullName evidence="5">Oxygen sensor protein DosP</fullName>
        <ecNumber evidence="5">3.1.4.52</ecNumber>
    </submittedName>
</protein>
<feature type="domain" description="EAL" evidence="2">
    <location>
        <begin position="563"/>
        <end position="817"/>
    </location>
</feature>
<dbReference type="Pfam" id="PF00990">
    <property type="entry name" value="GGDEF"/>
    <property type="match status" value="1"/>
</dbReference>
<dbReference type="GO" id="GO:0071111">
    <property type="term" value="F:cyclic-guanylate-specific phosphodiesterase activity"/>
    <property type="evidence" value="ECO:0007669"/>
    <property type="project" value="UniProtKB-EC"/>
</dbReference>
<dbReference type="SUPFAM" id="SSF55073">
    <property type="entry name" value="Nucleotide cyclase"/>
    <property type="match status" value="1"/>
</dbReference>
<feature type="transmembrane region" description="Helical" evidence="1">
    <location>
        <begin position="172"/>
        <end position="196"/>
    </location>
</feature>
<dbReference type="SMART" id="SM00052">
    <property type="entry name" value="EAL"/>
    <property type="match status" value="1"/>
</dbReference>
<dbReference type="Gene3D" id="3.30.450.20">
    <property type="entry name" value="PAS domain"/>
    <property type="match status" value="1"/>
</dbReference>
<dbReference type="InterPro" id="IPR035965">
    <property type="entry name" value="PAS-like_dom_sf"/>
</dbReference>
<dbReference type="GO" id="GO:0007165">
    <property type="term" value="P:signal transduction"/>
    <property type="evidence" value="ECO:0007669"/>
    <property type="project" value="InterPro"/>
</dbReference>
<dbReference type="PROSITE" id="PS50883">
    <property type="entry name" value="EAL"/>
    <property type="match status" value="1"/>
</dbReference>
<dbReference type="PANTHER" id="PTHR44757:SF2">
    <property type="entry name" value="BIOFILM ARCHITECTURE MAINTENANCE PROTEIN MBAA"/>
    <property type="match status" value="1"/>
</dbReference>
<keyword evidence="6" id="KW-1185">Reference proteome</keyword>
<dbReference type="InterPro" id="IPR035919">
    <property type="entry name" value="EAL_sf"/>
</dbReference>
<dbReference type="Pfam" id="PF00672">
    <property type="entry name" value="HAMP"/>
    <property type="match status" value="1"/>
</dbReference>
<name>A0A5K1IA62_9GAMM</name>
<accession>A0A5K1IA62</accession>
<dbReference type="SUPFAM" id="SSF158472">
    <property type="entry name" value="HAMP domain-like"/>
    <property type="match status" value="1"/>
</dbReference>
<gene>
    <name evidence="5" type="primary">dosP</name>
    <name evidence="5" type="ORF">HALO32_02085</name>
</gene>
<dbReference type="InterPro" id="IPR000160">
    <property type="entry name" value="GGDEF_dom"/>
</dbReference>
<dbReference type="RefSeq" id="WP_151443796.1">
    <property type="nucleotide sequence ID" value="NZ_CABVOU010000033.1"/>
</dbReference>
<reference evidence="5 6" key="1">
    <citation type="submission" date="2019-09" db="EMBL/GenBank/DDBJ databases">
        <authorList>
            <person name="Criscuolo A."/>
        </authorList>
    </citation>
    <scope>NUCLEOTIDE SEQUENCE [LARGE SCALE GENOMIC DNA]</scope>
    <source>
        <strain evidence="6">3(2)</strain>
    </source>
</reference>
<dbReference type="Pfam" id="PF00563">
    <property type="entry name" value="EAL"/>
    <property type="match status" value="1"/>
</dbReference>
<keyword evidence="1" id="KW-0812">Transmembrane</keyword>
<keyword evidence="1" id="KW-0472">Membrane</keyword>
<evidence type="ECO:0000313" key="5">
    <source>
        <dbReference type="EMBL" id="VVZ96002.1"/>
    </source>
</evidence>
<feature type="domain" description="HAMP" evidence="3">
    <location>
        <begin position="197"/>
        <end position="249"/>
    </location>
</feature>
<proteinExistence type="predicted"/>
<dbReference type="InterPro" id="IPR003660">
    <property type="entry name" value="HAMP_dom"/>
</dbReference>
<keyword evidence="5" id="KW-0378">Hydrolase</keyword>
<evidence type="ECO:0000259" key="3">
    <source>
        <dbReference type="PROSITE" id="PS50885"/>
    </source>
</evidence>
<dbReference type="Proteomes" id="UP000326725">
    <property type="component" value="Unassembled WGS sequence"/>
</dbReference>
<feature type="domain" description="GGDEF" evidence="4">
    <location>
        <begin position="422"/>
        <end position="554"/>
    </location>
</feature>